<reference evidence="1" key="2">
    <citation type="submission" date="2018-05" db="EMBL/GenBank/DDBJ databases">
        <title>OpunRS2 (Oryza punctata Reference Sequence Version 2).</title>
        <authorList>
            <person name="Zhang J."/>
            <person name="Kudrna D."/>
            <person name="Lee S."/>
            <person name="Talag J."/>
            <person name="Welchert J."/>
            <person name="Wing R.A."/>
        </authorList>
    </citation>
    <scope>NUCLEOTIDE SEQUENCE [LARGE SCALE GENOMIC DNA]</scope>
</reference>
<proteinExistence type="predicted"/>
<dbReference type="Proteomes" id="UP000026962">
    <property type="component" value="Chromosome 4"/>
</dbReference>
<keyword evidence="2" id="KW-1185">Reference proteome</keyword>
<dbReference type="AlphaFoldDB" id="A0A0E0KRT6"/>
<protein>
    <submittedName>
        <fullName evidence="1">Uncharacterized protein</fullName>
    </submittedName>
</protein>
<dbReference type="HOGENOM" id="CLU_2030511_0_0_1"/>
<evidence type="ECO:0000313" key="2">
    <source>
        <dbReference type="Proteomes" id="UP000026962"/>
    </source>
</evidence>
<dbReference type="Gramene" id="OPUNC04G13740.4">
    <property type="protein sequence ID" value="OPUNC04G13740.4"/>
    <property type="gene ID" value="OPUNC04G13740"/>
</dbReference>
<reference evidence="1" key="1">
    <citation type="submission" date="2015-04" db="UniProtKB">
        <authorList>
            <consortium name="EnsemblPlants"/>
        </authorList>
    </citation>
    <scope>IDENTIFICATION</scope>
</reference>
<evidence type="ECO:0000313" key="1">
    <source>
        <dbReference type="EnsemblPlants" id="OPUNC04G13740.3"/>
    </source>
</evidence>
<organism evidence="1">
    <name type="scientific">Oryza punctata</name>
    <name type="common">Red rice</name>
    <dbReference type="NCBI Taxonomy" id="4537"/>
    <lineage>
        <taxon>Eukaryota</taxon>
        <taxon>Viridiplantae</taxon>
        <taxon>Streptophyta</taxon>
        <taxon>Embryophyta</taxon>
        <taxon>Tracheophyta</taxon>
        <taxon>Spermatophyta</taxon>
        <taxon>Magnoliopsida</taxon>
        <taxon>Liliopsida</taxon>
        <taxon>Poales</taxon>
        <taxon>Poaceae</taxon>
        <taxon>BOP clade</taxon>
        <taxon>Oryzoideae</taxon>
        <taxon>Oryzeae</taxon>
        <taxon>Oryzinae</taxon>
        <taxon>Oryza</taxon>
    </lineage>
</organism>
<sequence length="138" mass="15004">MFHGGFYSSIQSALLSRWKFSRLGELVASPPGRRLQWMYRPLRAPSAPIYASRCRRPSTTQRRLPPSAFSCLRCCHPAEADAAGAEVRKLGAVEAVGVDAVDAKATKVAVGYGCQESSCDRDDEEGCCAFGGDDETRE</sequence>
<dbReference type="Gramene" id="OPUNC04G13740.3">
    <property type="protein sequence ID" value="OPUNC04G13740.3"/>
    <property type="gene ID" value="OPUNC04G13740"/>
</dbReference>
<accession>A0A0E0KRT6</accession>
<name>A0A0E0KRT6_ORYPU</name>
<dbReference type="EnsemblPlants" id="OPUNC04G13740.3">
    <property type="protein sequence ID" value="OPUNC04G13740.3"/>
    <property type="gene ID" value="OPUNC04G13740"/>
</dbReference>
<dbReference type="EnsemblPlants" id="OPUNC04G13740.4">
    <property type="protein sequence ID" value="OPUNC04G13740.4"/>
    <property type="gene ID" value="OPUNC04G13740"/>
</dbReference>